<protein>
    <recommendedName>
        <fullName evidence="3">DUF983 domain-containing protein</fullName>
    </recommendedName>
</protein>
<keyword evidence="1" id="KW-0472">Membrane</keyword>
<dbReference type="EMBL" id="CADCSY010000056">
    <property type="protein sequence ID" value="CAA9232409.1"/>
    <property type="molecule type" value="Genomic_DNA"/>
</dbReference>
<gene>
    <name evidence="2" type="ORF">AVDCRST_MAG20-1299</name>
</gene>
<sequence length="154" mass="17197">MAKPTSDKVRPGPPTKELKPLTTGRLLLRGIARRCPLCGAGGSFCNYFTMKERCPRCNLRFDRIDGQRAGALGMNTIVTFGMLAIVVVGGLVLTYPDFNLSILLPAAIAVALLVPVLFYPFSRTLWNSIDLAMRPVEPRDEVDWRWVPPLVRRR</sequence>
<dbReference type="AlphaFoldDB" id="A0A6J4HTB1"/>
<accession>A0A6J4HTB1</accession>
<keyword evidence="1" id="KW-1133">Transmembrane helix</keyword>
<organism evidence="2">
    <name type="scientific">uncultured Acidimicrobiales bacterium</name>
    <dbReference type="NCBI Taxonomy" id="310071"/>
    <lineage>
        <taxon>Bacteria</taxon>
        <taxon>Bacillati</taxon>
        <taxon>Actinomycetota</taxon>
        <taxon>Acidimicrobiia</taxon>
        <taxon>Acidimicrobiales</taxon>
        <taxon>environmental samples</taxon>
    </lineage>
</organism>
<evidence type="ECO:0000256" key="1">
    <source>
        <dbReference type="SAM" id="Phobius"/>
    </source>
</evidence>
<reference evidence="2" key="1">
    <citation type="submission" date="2020-02" db="EMBL/GenBank/DDBJ databases">
        <authorList>
            <person name="Meier V. D."/>
        </authorList>
    </citation>
    <scope>NUCLEOTIDE SEQUENCE</scope>
    <source>
        <strain evidence="2">AVDCRST_MAG20</strain>
    </source>
</reference>
<proteinExistence type="predicted"/>
<name>A0A6J4HTB1_9ACTN</name>
<feature type="transmembrane region" description="Helical" evidence="1">
    <location>
        <begin position="98"/>
        <end position="119"/>
    </location>
</feature>
<evidence type="ECO:0000313" key="2">
    <source>
        <dbReference type="EMBL" id="CAA9232409.1"/>
    </source>
</evidence>
<evidence type="ECO:0008006" key="3">
    <source>
        <dbReference type="Google" id="ProtNLM"/>
    </source>
</evidence>
<feature type="transmembrane region" description="Helical" evidence="1">
    <location>
        <begin position="69"/>
        <end position="92"/>
    </location>
</feature>
<keyword evidence="1" id="KW-0812">Transmembrane</keyword>
<dbReference type="InterPro" id="IPR009325">
    <property type="entry name" value="DUF983"/>
</dbReference>
<dbReference type="Pfam" id="PF06170">
    <property type="entry name" value="DUF983"/>
    <property type="match status" value="1"/>
</dbReference>